<proteinExistence type="predicted"/>
<dbReference type="EMBL" id="UINC01043233">
    <property type="protein sequence ID" value="SVB46984.1"/>
    <property type="molecule type" value="Genomic_DNA"/>
</dbReference>
<protein>
    <submittedName>
        <fullName evidence="1">Uncharacterized protein</fullName>
    </submittedName>
</protein>
<feature type="non-terminal residue" evidence="1">
    <location>
        <position position="1"/>
    </location>
</feature>
<evidence type="ECO:0000313" key="1">
    <source>
        <dbReference type="EMBL" id="SVB46984.1"/>
    </source>
</evidence>
<gene>
    <name evidence="1" type="ORF">METZ01_LOCUS199838</name>
</gene>
<reference evidence="1" key="1">
    <citation type="submission" date="2018-05" db="EMBL/GenBank/DDBJ databases">
        <authorList>
            <person name="Lanie J.A."/>
            <person name="Ng W.-L."/>
            <person name="Kazmierczak K.M."/>
            <person name="Andrzejewski T.M."/>
            <person name="Davidsen T.M."/>
            <person name="Wayne K.J."/>
            <person name="Tettelin H."/>
            <person name="Glass J.I."/>
            <person name="Rusch D."/>
            <person name="Podicherti R."/>
            <person name="Tsui H.-C.T."/>
            <person name="Winkler M.E."/>
        </authorList>
    </citation>
    <scope>NUCLEOTIDE SEQUENCE</scope>
</reference>
<organism evidence="1">
    <name type="scientific">marine metagenome</name>
    <dbReference type="NCBI Taxonomy" id="408172"/>
    <lineage>
        <taxon>unclassified sequences</taxon>
        <taxon>metagenomes</taxon>
        <taxon>ecological metagenomes</taxon>
    </lineage>
</organism>
<name>A0A382EA67_9ZZZZ</name>
<accession>A0A382EA67</accession>
<sequence>EEQMLINTVSELKLNLIDKRKNYSKDK</sequence>
<dbReference type="AlphaFoldDB" id="A0A382EA67"/>